<dbReference type="InterPro" id="IPR052004">
    <property type="entry name" value="Dynein_assembly_factor_4"/>
</dbReference>
<dbReference type="EMBL" id="MU069656">
    <property type="protein sequence ID" value="KAF5836535.1"/>
    <property type="molecule type" value="Genomic_DNA"/>
</dbReference>
<sequence length="673" mass="74498">MLKVNSSPYLLLVDLHEDVDDALSAATLTADGVKFKLFKRVPGLWGRLTREASSKEELQARRNASIDRAHARLEEARLARLERKQKSERVAIDRQIEIERKKRLEIDRRKGEELDIERGGIQAWQQQLHQQQQKQQLQLQQGNESDYESEEEQPAGSKRQQSELPPMPDHEHYYGKGWRPSSRSLQPDTWADVQGVSSKAENGGRGGGAPLPSASPALPEAVFKPLPPPRMRLEPVRVEFTKLETPHLPARYESGLMDEADMAAYKWQLLRVRVRRGQALCQMGRLAQALQDYEHAMRLDPGNASLAADVEELRASQGPADVQALKQRGAARFQAGDHAGAVEAWGLLLGLPHDAVPASEQQAALSNRAAALLVLGRFAEGEADCCCALALALAALHSQASQQQQQPQEQQQQGRQHTEQAQQQEQPSPQQLQAQHRHCDHHHQQQQQSPLPSSQPHQLPLNACTFTLHPPALPLGDPAQLASAAHAAATATQGELARTAASMEEAEAALRAYVRTLAPALRHWHHASQQQDQQLQDGNEQPGHNGQQEHFEQQGCNGQQGHLKQHHQQQQQQQQQEGLQGTHHAGSAAVAVKGLVSPLARLLARRGALRGHMRLYSSAFEDCQLAAQLYAASMEPEKARQLEADACTLSRLMDEHKASSHHAQPSLDECPEV</sequence>
<reference evidence="3" key="2">
    <citation type="submission" date="2020-06" db="EMBL/GenBank/DDBJ databases">
        <authorList>
            <consortium name="DOE Joint Genome Institute"/>
            <person name="Calhoun S."/>
            <person name="Polle J.E."/>
            <person name="Mckie-Krisberg Z."/>
            <person name="Prochnik S."/>
            <person name="Neofotis P."/>
            <person name="Yim W.C."/>
            <person name="Hathwaik L.T."/>
            <person name="Jenkins J."/>
            <person name="Molina H."/>
            <person name="Bunkenborg J."/>
            <person name="Grigoriev I.V."/>
            <person name="Barry K."/>
            <person name="Schmutz J."/>
            <person name="Jin E."/>
            <person name="Cushman J.C."/>
            <person name="Magnuson J.K."/>
        </authorList>
    </citation>
    <scope>NUCLEOTIDE SEQUENCE</scope>
    <source>
        <strain evidence="3">CCAP 19/18</strain>
    </source>
</reference>
<dbReference type="SMART" id="SM00028">
    <property type="entry name" value="TPR"/>
    <property type="match status" value="4"/>
</dbReference>
<dbReference type="InterPro" id="IPR019734">
    <property type="entry name" value="TPR_rpt"/>
</dbReference>
<dbReference type="PROSITE" id="PS50005">
    <property type="entry name" value="TPR"/>
    <property type="match status" value="1"/>
</dbReference>
<dbReference type="Gene3D" id="1.25.40.10">
    <property type="entry name" value="Tetratricopeptide repeat domain"/>
    <property type="match status" value="2"/>
</dbReference>
<name>A0ABQ7GPK9_DUNSA</name>
<feature type="compositionally biased region" description="Low complexity" evidence="2">
    <location>
        <begin position="210"/>
        <end position="220"/>
    </location>
</feature>
<proteinExistence type="predicted"/>
<feature type="compositionally biased region" description="Low complexity" evidence="2">
    <location>
        <begin position="445"/>
        <end position="461"/>
    </location>
</feature>
<feature type="compositionally biased region" description="Low complexity" evidence="2">
    <location>
        <begin position="404"/>
        <end position="434"/>
    </location>
</feature>
<evidence type="ECO:0000313" key="4">
    <source>
        <dbReference type="Proteomes" id="UP000815325"/>
    </source>
</evidence>
<keyword evidence="4" id="KW-1185">Reference proteome</keyword>
<reference evidence="3" key="1">
    <citation type="submission" date="2017-08" db="EMBL/GenBank/DDBJ databases">
        <authorList>
            <person name="Polle J.E."/>
            <person name="Barry K."/>
            <person name="Cushman J."/>
            <person name="Schmutz J."/>
            <person name="Tran D."/>
            <person name="Hathwaick L.T."/>
            <person name="Yim W.C."/>
            <person name="Jenkins J."/>
            <person name="Mckie-Krisberg Z.M."/>
            <person name="Prochnik S."/>
            <person name="Lindquist E."/>
            <person name="Dockter R.B."/>
            <person name="Adam C."/>
            <person name="Molina H."/>
            <person name="Bunkerborg J."/>
            <person name="Jin E."/>
            <person name="Buchheim M."/>
            <person name="Magnuson J."/>
        </authorList>
    </citation>
    <scope>NUCLEOTIDE SEQUENCE</scope>
    <source>
        <strain evidence="3">CCAP 19/18</strain>
    </source>
</reference>
<feature type="region of interest" description="Disordered" evidence="2">
    <location>
        <begin position="127"/>
        <end position="220"/>
    </location>
</feature>
<feature type="compositionally biased region" description="Low complexity" evidence="2">
    <location>
        <begin position="127"/>
        <end position="141"/>
    </location>
</feature>
<keyword evidence="1" id="KW-0802">TPR repeat</keyword>
<dbReference type="PANTHER" id="PTHR46492:SF1">
    <property type="entry name" value="DYNEIN AXONEMAL ASSEMBLY FACTOR 4"/>
    <property type="match status" value="1"/>
</dbReference>
<dbReference type="PANTHER" id="PTHR46492">
    <property type="entry name" value="DYNEIN ASSEMBLY FACTOR 4, AXONEMAL"/>
    <property type="match status" value="1"/>
</dbReference>
<feature type="repeat" description="TPR" evidence="1">
    <location>
        <begin position="270"/>
        <end position="303"/>
    </location>
</feature>
<feature type="compositionally biased region" description="Low complexity" evidence="2">
    <location>
        <begin position="568"/>
        <end position="584"/>
    </location>
</feature>
<evidence type="ECO:0000313" key="3">
    <source>
        <dbReference type="EMBL" id="KAF5836535.1"/>
    </source>
</evidence>
<comment type="caution">
    <text evidence="3">The sequence shown here is derived from an EMBL/GenBank/DDBJ whole genome shotgun (WGS) entry which is preliminary data.</text>
</comment>
<dbReference type="EMBL" id="MU069656">
    <property type="protein sequence ID" value="KAF5836534.1"/>
    <property type="molecule type" value="Genomic_DNA"/>
</dbReference>
<feature type="region of interest" description="Disordered" evidence="2">
    <location>
        <begin position="523"/>
        <end position="585"/>
    </location>
</feature>
<evidence type="ECO:0000256" key="1">
    <source>
        <dbReference type="PROSITE-ProRule" id="PRU00339"/>
    </source>
</evidence>
<organism evidence="3 4">
    <name type="scientific">Dunaliella salina</name>
    <name type="common">Green alga</name>
    <name type="synonym">Protococcus salinus</name>
    <dbReference type="NCBI Taxonomy" id="3046"/>
    <lineage>
        <taxon>Eukaryota</taxon>
        <taxon>Viridiplantae</taxon>
        <taxon>Chlorophyta</taxon>
        <taxon>core chlorophytes</taxon>
        <taxon>Chlorophyceae</taxon>
        <taxon>CS clade</taxon>
        <taxon>Chlamydomonadales</taxon>
        <taxon>Dunaliellaceae</taxon>
        <taxon>Dunaliella</taxon>
    </lineage>
</organism>
<accession>A0ABQ7GPK9</accession>
<evidence type="ECO:0000256" key="2">
    <source>
        <dbReference type="SAM" id="MobiDB-lite"/>
    </source>
</evidence>
<feature type="region of interest" description="Disordered" evidence="2">
    <location>
        <begin position="404"/>
        <end position="461"/>
    </location>
</feature>
<dbReference type="InterPro" id="IPR011990">
    <property type="entry name" value="TPR-like_helical_dom_sf"/>
</dbReference>
<gene>
    <name evidence="3" type="ORF">DUNSADRAFT_5822</name>
</gene>
<dbReference type="SUPFAM" id="SSF48452">
    <property type="entry name" value="TPR-like"/>
    <property type="match status" value="1"/>
</dbReference>
<protein>
    <submittedName>
        <fullName evidence="3">Uncharacterized protein</fullName>
    </submittedName>
</protein>
<dbReference type="Proteomes" id="UP000815325">
    <property type="component" value="Unassembled WGS sequence"/>
</dbReference>